<dbReference type="EMBL" id="CM002922">
    <property type="protein sequence ID" value="KGN66748.1"/>
    <property type="molecule type" value="Genomic_DNA"/>
</dbReference>
<protein>
    <recommendedName>
        <fullName evidence="2">AAA+ ATPase domain-containing protein</fullName>
    </recommendedName>
</protein>
<dbReference type="STRING" id="3659.A0A0A0LY88"/>
<dbReference type="SMART" id="SM00382">
    <property type="entry name" value="AAA"/>
    <property type="match status" value="1"/>
</dbReference>
<feature type="signal peptide" evidence="1">
    <location>
        <begin position="1"/>
        <end position="17"/>
    </location>
</feature>
<dbReference type="Proteomes" id="UP000029981">
    <property type="component" value="Chromosome 1"/>
</dbReference>
<dbReference type="InterPro" id="IPR003593">
    <property type="entry name" value="AAA+_ATPase"/>
</dbReference>
<reference evidence="3 4" key="4">
    <citation type="journal article" date="2011" name="BMC Genomics">
        <title>RNA-Seq improves annotation of protein-coding genes in the cucumber genome.</title>
        <authorList>
            <person name="Li Z."/>
            <person name="Zhang Z."/>
            <person name="Yan P."/>
            <person name="Huang S."/>
            <person name="Fei Z."/>
            <person name="Lin K."/>
        </authorList>
    </citation>
    <scope>NUCLEOTIDE SEQUENCE [LARGE SCALE GENOMIC DNA]</scope>
    <source>
        <strain evidence="4">cv. 9930</strain>
    </source>
</reference>
<evidence type="ECO:0000313" key="3">
    <source>
        <dbReference type="EMBL" id="KGN66748.1"/>
    </source>
</evidence>
<dbReference type="InterPro" id="IPR003959">
    <property type="entry name" value="ATPase_AAA_core"/>
</dbReference>
<keyword evidence="4" id="KW-1185">Reference proteome</keyword>
<evidence type="ECO:0000313" key="4">
    <source>
        <dbReference type="Proteomes" id="UP000029981"/>
    </source>
</evidence>
<dbReference type="InterPro" id="IPR025662">
    <property type="entry name" value="Sigma_54_int_dom_ATP-bd_1"/>
</dbReference>
<keyword evidence="1" id="KW-0732">Signal</keyword>
<dbReference type="Pfam" id="PF00004">
    <property type="entry name" value="AAA"/>
    <property type="match status" value="1"/>
</dbReference>
<reference evidence="3 4" key="1">
    <citation type="journal article" date="2009" name="Nat. Genet.">
        <title>The genome of the cucumber, Cucumis sativus L.</title>
        <authorList>
            <person name="Huang S."/>
            <person name="Li R."/>
            <person name="Zhang Z."/>
            <person name="Li L."/>
            <person name="Gu X."/>
            <person name="Fan W."/>
            <person name="Lucas W.J."/>
            <person name="Wang X."/>
            <person name="Xie B."/>
            <person name="Ni P."/>
            <person name="Ren Y."/>
            <person name="Zhu H."/>
            <person name="Li J."/>
            <person name="Lin K."/>
            <person name="Jin W."/>
            <person name="Fei Z."/>
            <person name="Li G."/>
            <person name="Staub J."/>
            <person name="Kilian A."/>
            <person name="van der Vossen E.A."/>
            <person name="Wu Y."/>
            <person name="Guo J."/>
            <person name="He J."/>
            <person name="Jia Z."/>
            <person name="Ren Y."/>
            <person name="Tian G."/>
            <person name="Lu Y."/>
            <person name="Ruan J."/>
            <person name="Qian W."/>
            <person name="Wang M."/>
            <person name="Huang Q."/>
            <person name="Li B."/>
            <person name="Xuan Z."/>
            <person name="Cao J."/>
            <person name="Asan"/>
            <person name="Wu Z."/>
            <person name="Zhang J."/>
            <person name="Cai Q."/>
            <person name="Bai Y."/>
            <person name="Zhao B."/>
            <person name="Han Y."/>
            <person name="Li Y."/>
            <person name="Li X."/>
            <person name="Wang S."/>
            <person name="Shi Q."/>
            <person name="Liu S."/>
            <person name="Cho W.K."/>
            <person name="Kim J.Y."/>
            <person name="Xu Y."/>
            <person name="Heller-Uszynska K."/>
            <person name="Miao H."/>
            <person name="Cheng Z."/>
            <person name="Zhang S."/>
            <person name="Wu J."/>
            <person name="Yang Y."/>
            <person name="Kang H."/>
            <person name="Li M."/>
            <person name="Liang H."/>
            <person name="Ren X."/>
            <person name="Shi Z."/>
            <person name="Wen M."/>
            <person name="Jian M."/>
            <person name="Yang H."/>
            <person name="Zhang G."/>
            <person name="Yang Z."/>
            <person name="Chen R."/>
            <person name="Liu S."/>
            <person name="Li J."/>
            <person name="Ma L."/>
            <person name="Liu H."/>
            <person name="Zhou Y."/>
            <person name="Zhao J."/>
            <person name="Fang X."/>
            <person name="Li G."/>
            <person name="Fang L."/>
            <person name="Li Y."/>
            <person name="Liu D."/>
            <person name="Zheng H."/>
            <person name="Zhang Y."/>
            <person name="Qin N."/>
            <person name="Li Z."/>
            <person name="Yang G."/>
            <person name="Yang S."/>
            <person name="Bolund L."/>
            <person name="Kristiansen K."/>
            <person name="Zheng H."/>
            <person name="Li S."/>
            <person name="Zhang X."/>
            <person name="Yang H."/>
            <person name="Wang J."/>
            <person name="Sun R."/>
            <person name="Zhang B."/>
            <person name="Jiang S."/>
            <person name="Wang J."/>
            <person name="Du Y."/>
            <person name="Li S."/>
        </authorList>
    </citation>
    <scope>NUCLEOTIDE SEQUENCE [LARGE SCALE GENOMIC DNA]</scope>
    <source>
        <strain evidence="4">cv. 9930</strain>
    </source>
</reference>
<dbReference type="GO" id="GO:0005524">
    <property type="term" value="F:ATP binding"/>
    <property type="evidence" value="ECO:0007669"/>
    <property type="project" value="InterPro"/>
</dbReference>
<sequence>MPTFVISLASLKHLFLSLDTTCSVAVFSKTILISPHGLSILLQGVLIVGESGTGKTSLALAIAAEAKVPVVTVKAQELEPGLWVGQSASNVRELFQTARDLAPVIIFVEDFDLFAGVRGKFIHTKEQDHEAFINQLLVELDG</sequence>
<dbReference type="PANTHER" id="PTHR23076">
    <property type="entry name" value="METALLOPROTEASE M41 FTSH"/>
    <property type="match status" value="1"/>
</dbReference>
<evidence type="ECO:0000259" key="2">
    <source>
        <dbReference type="SMART" id="SM00382"/>
    </source>
</evidence>
<dbReference type="SUPFAM" id="SSF52540">
    <property type="entry name" value="P-loop containing nucleoside triphosphate hydrolases"/>
    <property type="match status" value="1"/>
</dbReference>
<accession>A0A0A0LY88</accession>
<gene>
    <name evidence="3" type="ORF">Csa_1G674040</name>
</gene>
<evidence type="ECO:0000256" key="1">
    <source>
        <dbReference type="SAM" id="SignalP"/>
    </source>
</evidence>
<name>A0A0A0LY88_CUCSA</name>
<feature type="domain" description="AAA+ ATPase" evidence="2">
    <location>
        <begin position="41"/>
        <end position="142"/>
    </location>
</feature>
<dbReference type="PROSITE" id="PS00675">
    <property type="entry name" value="SIGMA54_INTERACT_1"/>
    <property type="match status" value="1"/>
</dbReference>
<feature type="chain" id="PRO_5001966399" description="AAA+ ATPase domain-containing protein" evidence="1">
    <location>
        <begin position="18"/>
        <end position="142"/>
    </location>
</feature>
<dbReference type="GO" id="GO:0016887">
    <property type="term" value="F:ATP hydrolysis activity"/>
    <property type="evidence" value="ECO:0007669"/>
    <property type="project" value="InterPro"/>
</dbReference>
<dbReference type="Gene3D" id="3.40.50.300">
    <property type="entry name" value="P-loop containing nucleotide triphosphate hydrolases"/>
    <property type="match status" value="1"/>
</dbReference>
<dbReference type="PANTHER" id="PTHR23076:SF58">
    <property type="entry name" value="INACTIVE ATP-DEPENDENT ZINC METALLOPROTEASE FTSHI 5, CHLOROPLASTIC-RELATED"/>
    <property type="match status" value="1"/>
</dbReference>
<dbReference type="AlphaFoldDB" id="A0A0A0LY88"/>
<dbReference type="Gramene" id="KGN66748">
    <property type="protein sequence ID" value="KGN66748"/>
    <property type="gene ID" value="Csa_1G674040"/>
</dbReference>
<reference evidence="3 4" key="2">
    <citation type="journal article" date="2009" name="PLoS ONE">
        <title>An integrated genetic and cytogenetic map of the cucumber genome.</title>
        <authorList>
            <person name="Ren Y."/>
            <person name="Zhang Z."/>
            <person name="Liu J."/>
            <person name="Staub J.E."/>
            <person name="Han Y."/>
            <person name="Cheng Z."/>
            <person name="Li X."/>
            <person name="Lu J."/>
            <person name="Miao H."/>
            <person name="Kang H."/>
            <person name="Xie B."/>
            <person name="Gu X."/>
            <person name="Wang X."/>
            <person name="Du Y."/>
            <person name="Jin W."/>
            <person name="Huang S."/>
        </authorList>
    </citation>
    <scope>NUCLEOTIDE SEQUENCE [LARGE SCALE GENOMIC DNA]</scope>
    <source>
        <strain evidence="4">cv. 9930</strain>
    </source>
</reference>
<reference evidence="3 4" key="3">
    <citation type="journal article" date="2010" name="BMC Genomics">
        <title>Transcriptome sequencing and comparative analysis of cucumber flowers with different sex types.</title>
        <authorList>
            <person name="Guo S."/>
            <person name="Zheng Y."/>
            <person name="Joung J.G."/>
            <person name="Liu S."/>
            <person name="Zhang Z."/>
            <person name="Crasta O.R."/>
            <person name="Sobral B.W."/>
            <person name="Xu Y."/>
            <person name="Huang S."/>
            <person name="Fei Z."/>
        </authorList>
    </citation>
    <scope>NUCLEOTIDE SEQUENCE [LARGE SCALE GENOMIC DNA]</scope>
    <source>
        <strain evidence="4">cv. 9930</strain>
    </source>
</reference>
<proteinExistence type="predicted"/>
<organism evidence="3 4">
    <name type="scientific">Cucumis sativus</name>
    <name type="common">Cucumber</name>
    <dbReference type="NCBI Taxonomy" id="3659"/>
    <lineage>
        <taxon>Eukaryota</taxon>
        <taxon>Viridiplantae</taxon>
        <taxon>Streptophyta</taxon>
        <taxon>Embryophyta</taxon>
        <taxon>Tracheophyta</taxon>
        <taxon>Spermatophyta</taxon>
        <taxon>Magnoliopsida</taxon>
        <taxon>eudicotyledons</taxon>
        <taxon>Gunneridae</taxon>
        <taxon>Pentapetalae</taxon>
        <taxon>rosids</taxon>
        <taxon>fabids</taxon>
        <taxon>Cucurbitales</taxon>
        <taxon>Cucurbitaceae</taxon>
        <taxon>Benincaseae</taxon>
        <taxon>Cucumis</taxon>
    </lineage>
</organism>
<dbReference type="InterPro" id="IPR027417">
    <property type="entry name" value="P-loop_NTPase"/>
</dbReference>